<dbReference type="GO" id="GO:0019843">
    <property type="term" value="F:rRNA binding"/>
    <property type="evidence" value="ECO:0007669"/>
    <property type="project" value="UniProtKB-KW"/>
</dbReference>
<dbReference type="GO" id="GO:0003924">
    <property type="term" value="F:GTPase activity"/>
    <property type="evidence" value="ECO:0007669"/>
    <property type="project" value="InterPro"/>
</dbReference>
<dbReference type="SUPFAM" id="SSF52540">
    <property type="entry name" value="P-loop containing nucleoside triphosphate hydrolases"/>
    <property type="match status" value="1"/>
</dbReference>
<dbReference type="EMBL" id="UINC01009081">
    <property type="protein sequence ID" value="SVA40796.1"/>
    <property type="molecule type" value="Genomic_DNA"/>
</dbReference>
<dbReference type="GO" id="GO:0042254">
    <property type="term" value="P:ribosome biogenesis"/>
    <property type="evidence" value="ECO:0007669"/>
    <property type="project" value="UniProtKB-KW"/>
</dbReference>
<proteinExistence type="inferred from homology"/>
<keyword evidence="2" id="KW-0690">Ribosome biogenesis</keyword>
<dbReference type="PROSITE" id="PS51721">
    <property type="entry name" value="G_CP"/>
    <property type="match status" value="1"/>
</dbReference>
<keyword evidence="9" id="KW-0342">GTP-binding</keyword>
<dbReference type="Gene3D" id="1.10.40.50">
    <property type="entry name" value="Probable gtpase engc, domain 3"/>
    <property type="match status" value="1"/>
</dbReference>
<dbReference type="InterPro" id="IPR030378">
    <property type="entry name" value="G_CP_dom"/>
</dbReference>
<keyword evidence="6" id="KW-0378">Hydrolase</keyword>
<keyword evidence="7" id="KW-0862">Zinc</keyword>
<dbReference type="AlphaFoldDB" id="A0A381VKD9"/>
<evidence type="ECO:0000256" key="9">
    <source>
        <dbReference type="ARBA" id="ARBA00023134"/>
    </source>
</evidence>
<dbReference type="CDD" id="cd01854">
    <property type="entry name" value="YjeQ_EngC"/>
    <property type="match status" value="1"/>
</dbReference>
<evidence type="ECO:0000256" key="4">
    <source>
        <dbReference type="ARBA" id="ARBA00022730"/>
    </source>
</evidence>
<dbReference type="GO" id="GO:0005525">
    <property type="term" value="F:GTP binding"/>
    <property type="evidence" value="ECO:0007669"/>
    <property type="project" value="UniProtKB-KW"/>
</dbReference>
<dbReference type="InterPro" id="IPR027417">
    <property type="entry name" value="P-loop_NTPase"/>
</dbReference>
<feature type="domain" description="CP-type G" evidence="12">
    <location>
        <begin position="102"/>
        <end position="263"/>
    </location>
</feature>
<dbReference type="NCBIfam" id="TIGR00157">
    <property type="entry name" value="ribosome small subunit-dependent GTPase A"/>
    <property type="match status" value="1"/>
</dbReference>
<reference evidence="13" key="1">
    <citation type="submission" date="2018-05" db="EMBL/GenBank/DDBJ databases">
        <authorList>
            <person name="Lanie J.A."/>
            <person name="Ng W.-L."/>
            <person name="Kazmierczak K.M."/>
            <person name="Andrzejewski T.M."/>
            <person name="Davidsen T.M."/>
            <person name="Wayne K.J."/>
            <person name="Tettelin H."/>
            <person name="Glass J.I."/>
            <person name="Rusch D."/>
            <person name="Podicherti R."/>
            <person name="Tsui H.-C.T."/>
            <person name="Winkler M.E."/>
        </authorList>
    </citation>
    <scope>NUCLEOTIDE SEQUENCE</scope>
</reference>
<evidence type="ECO:0000313" key="13">
    <source>
        <dbReference type="EMBL" id="SVA40796.1"/>
    </source>
</evidence>
<evidence type="ECO:0000256" key="3">
    <source>
        <dbReference type="ARBA" id="ARBA00022723"/>
    </source>
</evidence>
<dbReference type="Gene3D" id="3.40.50.300">
    <property type="entry name" value="P-loop containing nucleotide triphosphate hydrolases"/>
    <property type="match status" value="1"/>
</dbReference>
<evidence type="ECO:0000256" key="5">
    <source>
        <dbReference type="ARBA" id="ARBA00022741"/>
    </source>
</evidence>
<evidence type="ECO:0000256" key="10">
    <source>
        <dbReference type="SAM" id="MobiDB-lite"/>
    </source>
</evidence>
<gene>
    <name evidence="13" type="ORF">METZ01_LOCUS93650</name>
</gene>
<keyword evidence="5" id="KW-0547">Nucleotide-binding</keyword>
<keyword evidence="1" id="KW-0963">Cytoplasm</keyword>
<evidence type="ECO:0000259" key="12">
    <source>
        <dbReference type="PROSITE" id="PS51721"/>
    </source>
</evidence>
<dbReference type="InterPro" id="IPR010914">
    <property type="entry name" value="RsgA_GTPase_dom"/>
</dbReference>
<evidence type="ECO:0000256" key="1">
    <source>
        <dbReference type="ARBA" id="ARBA00022490"/>
    </source>
</evidence>
<evidence type="ECO:0000256" key="8">
    <source>
        <dbReference type="ARBA" id="ARBA00022884"/>
    </source>
</evidence>
<dbReference type="GO" id="GO:0046872">
    <property type="term" value="F:metal ion binding"/>
    <property type="evidence" value="ECO:0007669"/>
    <property type="project" value="UniProtKB-KW"/>
</dbReference>
<dbReference type="Gene3D" id="2.40.50.140">
    <property type="entry name" value="Nucleic acid-binding proteins"/>
    <property type="match status" value="1"/>
</dbReference>
<dbReference type="PANTHER" id="PTHR32120:SF10">
    <property type="entry name" value="SMALL RIBOSOMAL SUBUNIT BIOGENESIS GTPASE RSGA"/>
    <property type="match status" value="1"/>
</dbReference>
<dbReference type="InterPro" id="IPR004881">
    <property type="entry name" value="Ribosome_biogen_GTPase_RsgA"/>
</dbReference>
<dbReference type="InterPro" id="IPR012340">
    <property type="entry name" value="NA-bd_OB-fold"/>
</dbReference>
<evidence type="ECO:0008006" key="14">
    <source>
        <dbReference type="Google" id="ProtNLM"/>
    </source>
</evidence>
<evidence type="ECO:0000256" key="2">
    <source>
        <dbReference type="ARBA" id="ARBA00022517"/>
    </source>
</evidence>
<name>A0A381VKD9_9ZZZZ</name>
<evidence type="ECO:0000256" key="6">
    <source>
        <dbReference type="ARBA" id="ARBA00022801"/>
    </source>
</evidence>
<dbReference type="Pfam" id="PF03193">
    <property type="entry name" value="RsgA_GTPase"/>
    <property type="match status" value="1"/>
</dbReference>
<organism evidence="13">
    <name type="scientific">marine metagenome</name>
    <dbReference type="NCBI Taxonomy" id="408172"/>
    <lineage>
        <taxon>unclassified sequences</taxon>
        <taxon>metagenomes</taxon>
        <taxon>ecological metagenomes</taxon>
    </lineage>
</organism>
<dbReference type="HAMAP" id="MF_01820">
    <property type="entry name" value="GTPase_RsgA"/>
    <property type="match status" value="1"/>
</dbReference>
<dbReference type="PANTHER" id="PTHR32120">
    <property type="entry name" value="SMALL RIBOSOMAL SUBUNIT BIOGENESIS GTPASE RSGA"/>
    <property type="match status" value="1"/>
</dbReference>
<keyword evidence="3" id="KW-0479">Metal-binding</keyword>
<feature type="domain" description="EngC GTPase" evidence="11">
    <location>
        <begin position="111"/>
        <end position="261"/>
    </location>
</feature>
<evidence type="ECO:0000259" key="11">
    <source>
        <dbReference type="PROSITE" id="PS50936"/>
    </source>
</evidence>
<protein>
    <recommendedName>
        <fullName evidence="14">EngC GTPase domain-containing protein</fullName>
    </recommendedName>
</protein>
<accession>A0A381VKD9</accession>
<keyword evidence="8" id="KW-0694">RNA-binding</keyword>
<sequence>MISLILNDLGYDSQLDTFIQSHDLADFEIGRIIRESKKKYMVKTELGNYNGQISGKLRHEAKSRSDYPAVGDWVAIKPMEKDQAIIHEILPRKTIIERQAIGRFGKKQTIATNVDVAFVMQDITHDFNLNRLDRLIAICFASKIQPVVILTKIDIAEKFELADRMAQIDKRFNDISISLLSNKSMEGFPAIQNMIEYGKTYCFIGASGAGKSTLINNLVGEKVMLTKSLREKSHKGQHTTSHRELFILKDSGVLIDTPGMRELGVAESFKTLESTFEIIFTLSDSCKYSDCTHLIEPECAVLMALEKNEIDRSYYDNFHKMKEEQSQFELNKRGIKDKGTIKKMKSDSKNKKSRR</sequence>
<dbReference type="SUPFAM" id="SSF50249">
    <property type="entry name" value="Nucleic acid-binding proteins"/>
    <property type="match status" value="1"/>
</dbReference>
<evidence type="ECO:0000256" key="7">
    <source>
        <dbReference type="ARBA" id="ARBA00022833"/>
    </source>
</evidence>
<feature type="region of interest" description="Disordered" evidence="10">
    <location>
        <begin position="324"/>
        <end position="355"/>
    </location>
</feature>
<dbReference type="PROSITE" id="PS50936">
    <property type="entry name" value="ENGC_GTPASE"/>
    <property type="match status" value="1"/>
</dbReference>
<keyword evidence="4" id="KW-0699">rRNA-binding</keyword>